<evidence type="ECO:0000313" key="1">
    <source>
        <dbReference type="EMBL" id="MBO2461674.1"/>
    </source>
</evidence>
<dbReference type="RefSeq" id="WP_208245108.1">
    <property type="nucleotide sequence ID" value="NZ_JAGEPF010000018.1"/>
</dbReference>
<accession>A0ABS3RY34</accession>
<dbReference type="EMBL" id="JAGEPF010000018">
    <property type="protein sequence ID" value="MBO2461674.1"/>
    <property type="molecule type" value="Genomic_DNA"/>
</dbReference>
<proteinExistence type="predicted"/>
<name>A0ABS3RY34_9ACTN</name>
<sequence>MPHTDTQAESFTVAWDREETEPCQRGTAGCCVDHKPAEREQGCQCW</sequence>
<reference evidence="1 2" key="1">
    <citation type="submission" date="2021-03" db="EMBL/GenBank/DDBJ databases">
        <title>Actinomadura violae sp. nov., isolated from lichen in Thailand.</title>
        <authorList>
            <person name="Kanchanasin P."/>
            <person name="Saeng-In P."/>
            <person name="Phongsopitanun W."/>
            <person name="Yuki M."/>
            <person name="Kudo T."/>
            <person name="Ohkuma M."/>
            <person name="Tanasupawat S."/>
        </authorList>
    </citation>
    <scope>NUCLEOTIDE SEQUENCE [LARGE SCALE GENOMIC DNA]</scope>
    <source>
        <strain evidence="1 2">LCR2-06</strain>
    </source>
</reference>
<organism evidence="1 2">
    <name type="scientific">Actinomadura violacea</name>
    <dbReference type="NCBI Taxonomy" id="2819934"/>
    <lineage>
        <taxon>Bacteria</taxon>
        <taxon>Bacillati</taxon>
        <taxon>Actinomycetota</taxon>
        <taxon>Actinomycetes</taxon>
        <taxon>Streptosporangiales</taxon>
        <taxon>Thermomonosporaceae</taxon>
        <taxon>Actinomadura</taxon>
    </lineage>
</organism>
<gene>
    <name evidence="1" type="ORF">J4709_29305</name>
</gene>
<protein>
    <submittedName>
        <fullName evidence="1">Uncharacterized protein</fullName>
    </submittedName>
</protein>
<evidence type="ECO:0000313" key="2">
    <source>
        <dbReference type="Proteomes" id="UP000680206"/>
    </source>
</evidence>
<keyword evidence="2" id="KW-1185">Reference proteome</keyword>
<dbReference type="Proteomes" id="UP000680206">
    <property type="component" value="Unassembled WGS sequence"/>
</dbReference>
<comment type="caution">
    <text evidence="1">The sequence shown here is derived from an EMBL/GenBank/DDBJ whole genome shotgun (WGS) entry which is preliminary data.</text>
</comment>